<proteinExistence type="predicted"/>
<organism evidence="1 2">
    <name type="scientific">Hyella patelloides LEGE 07179</name>
    <dbReference type="NCBI Taxonomy" id="945734"/>
    <lineage>
        <taxon>Bacteria</taxon>
        <taxon>Bacillati</taxon>
        <taxon>Cyanobacteriota</taxon>
        <taxon>Cyanophyceae</taxon>
        <taxon>Pleurocapsales</taxon>
        <taxon>Hyellaceae</taxon>
        <taxon>Hyella</taxon>
    </lineage>
</organism>
<name>A0A563VJ11_9CYAN</name>
<dbReference type="Proteomes" id="UP000320055">
    <property type="component" value="Unassembled WGS sequence"/>
</dbReference>
<evidence type="ECO:0000313" key="2">
    <source>
        <dbReference type="Proteomes" id="UP000320055"/>
    </source>
</evidence>
<reference evidence="1 2" key="1">
    <citation type="submission" date="2019-01" db="EMBL/GenBank/DDBJ databases">
        <authorList>
            <person name="Brito A."/>
        </authorList>
    </citation>
    <scope>NUCLEOTIDE SEQUENCE [LARGE SCALE GENOMIC DNA]</scope>
    <source>
        <strain evidence="1">1</strain>
    </source>
</reference>
<gene>
    <name evidence="1" type="ORF">H1P_1040004</name>
</gene>
<evidence type="ECO:0000313" key="1">
    <source>
        <dbReference type="EMBL" id="VEP11430.1"/>
    </source>
</evidence>
<dbReference type="EMBL" id="CAACVJ010000007">
    <property type="protein sequence ID" value="VEP11430.1"/>
    <property type="molecule type" value="Genomic_DNA"/>
</dbReference>
<accession>A0A563VJ11</accession>
<dbReference type="AlphaFoldDB" id="A0A563VJ11"/>
<sequence length="55" mass="6384">MPITDSLRSRDGEAEYDGEASPLGLHLWRGNYQLSIMNYQLLNLLNKKEKIFCQL</sequence>
<keyword evidence="2" id="KW-1185">Reference proteome</keyword>
<protein>
    <submittedName>
        <fullName evidence="1">Uncharacterized protein</fullName>
    </submittedName>
</protein>